<reference evidence="1" key="2">
    <citation type="submission" date="2015-03" db="EMBL/GenBank/DDBJ databases">
        <title>Genome sequence of Pseudoalteromonas citrea.</title>
        <authorList>
            <person name="Xie B.-B."/>
            <person name="Rong J.-C."/>
            <person name="Qin Q.-L."/>
            <person name="Zhang Y.-Z."/>
        </authorList>
    </citation>
    <scope>NUCLEOTIDE SEQUENCE</scope>
    <source>
        <strain evidence="1">DSM 8771</strain>
    </source>
</reference>
<organism evidence="1 2">
    <name type="scientific">Pseudoalteromonas citrea</name>
    <dbReference type="NCBI Taxonomy" id="43655"/>
    <lineage>
        <taxon>Bacteria</taxon>
        <taxon>Pseudomonadati</taxon>
        <taxon>Pseudomonadota</taxon>
        <taxon>Gammaproteobacteria</taxon>
        <taxon>Alteromonadales</taxon>
        <taxon>Pseudoalteromonadaceae</taxon>
        <taxon>Pseudoalteromonas</taxon>
    </lineage>
</organism>
<dbReference type="Proteomes" id="UP000016487">
    <property type="component" value="Unassembled WGS sequence"/>
</dbReference>
<sequence>MNTIDSPYTRGAGVNFLNDAFHTLYFEKITYAYWFFAH</sequence>
<dbReference type="EMBL" id="AHBZ03000014">
    <property type="protein sequence ID" value="KAF7773773.1"/>
    <property type="molecule type" value="Genomic_DNA"/>
</dbReference>
<name>A0AAD4AK25_9GAMM</name>
<evidence type="ECO:0000313" key="1">
    <source>
        <dbReference type="EMBL" id="KAF7773773.1"/>
    </source>
</evidence>
<protein>
    <submittedName>
        <fullName evidence="1">Uncharacterized protein</fullName>
    </submittedName>
</protein>
<evidence type="ECO:0000313" key="2">
    <source>
        <dbReference type="Proteomes" id="UP000016487"/>
    </source>
</evidence>
<accession>A0AAD4AK25</accession>
<dbReference type="AlphaFoldDB" id="A0AAD4AK25"/>
<comment type="caution">
    <text evidence="1">The sequence shown here is derived from an EMBL/GenBank/DDBJ whole genome shotgun (WGS) entry which is preliminary data.</text>
</comment>
<proteinExistence type="predicted"/>
<gene>
    <name evidence="1" type="ORF">PCIT_a0092</name>
</gene>
<reference evidence="1" key="1">
    <citation type="journal article" date="2012" name="J. Bacteriol.">
        <title>Genome sequences of type strains of seven species of the marine bacterium Pseudoalteromonas.</title>
        <authorList>
            <person name="Xie B.B."/>
            <person name="Shu Y.L."/>
            <person name="Qin Q.L."/>
            <person name="Rong J.C."/>
            <person name="Zhang X.Y."/>
            <person name="Chen X.L."/>
            <person name="Shi M."/>
            <person name="He H.L."/>
            <person name="Zhou B.C."/>
            <person name="Zhang Y.Z."/>
        </authorList>
    </citation>
    <scope>NUCLEOTIDE SEQUENCE</scope>
    <source>
        <strain evidence="1">DSM 8771</strain>
    </source>
</reference>